<reference evidence="2" key="1">
    <citation type="submission" date="2019-02" db="EMBL/GenBank/DDBJ databases">
        <title>Glaciihabitans arcticus sp. nov., a psychrotolerant bacterium isolated from polar soil.</title>
        <authorList>
            <person name="Dahal R.H."/>
        </authorList>
    </citation>
    <scope>NUCLEOTIDE SEQUENCE [LARGE SCALE GENOMIC DNA]</scope>
    <source>
        <strain evidence="2">RP-3-7</strain>
    </source>
</reference>
<sequence length="80" mass="8993">MTDLLDTPESATTPSAHRQELDWIVTDVVAPAVWIGRYQGTFVGMIEERDLEGYTATTRLGRGLGNFETLEAAQEAFYRR</sequence>
<proteinExistence type="predicted"/>
<accession>A0A4Q9GXY6</accession>
<keyword evidence="2" id="KW-1185">Reference proteome</keyword>
<dbReference type="RefSeq" id="WP_130981744.1">
    <property type="nucleotide sequence ID" value="NZ_SISG01000001.1"/>
</dbReference>
<evidence type="ECO:0000313" key="1">
    <source>
        <dbReference type="EMBL" id="TBN57633.1"/>
    </source>
</evidence>
<protein>
    <submittedName>
        <fullName evidence="1">Uncharacterized protein</fullName>
    </submittedName>
</protein>
<dbReference type="EMBL" id="SISG01000001">
    <property type="protein sequence ID" value="TBN57633.1"/>
    <property type="molecule type" value="Genomic_DNA"/>
</dbReference>
<name>A0A4Q9GXY6_9MICO</name>
<comment type="caution">
    <text evidence="1">The sequence shown here is derived from an EMBL/GenBank/DDBJ whole genome shotgun (WGS) entry which is preliminary data.</text>
</comment>
<organism evidence="1 2">
    <name type="scientific">Glaciihabitans arcticus</name>
    <dbReference type="NCBI Taxonomy" id="2668039"/>
    <lineage>
        <taxon>Bacteria</taxon>
        <taxon>Bacillati</taxon>
        <taxon>Actinomycetota</taxon>
        <taxon>Actinomycetes</taxon>
        <taxon>Micrococcales</taxon>
        <taxon>Microbacteriaceae</taxon>
        <taxon>Glaciihabitans</taxon>
    </lineage>
</organism>
<dbReference type="AlphaFoldDB" id="A0A4Q9GXY6"/>
<dbReference type="Proteomes" id="UP000294194">
    <property type="component" value="Unassembled WGS sequence"/>
</dbReference>
<gene>
    <name evidence="1" type="ORF">EYE40_09670</name>
</gene>
<evidence type="ECO:0000313" key="2">
    <source>
        <dbReference type="Proteomes" id="UP000294194"/>
    </source>
</evidence>